<sequence>MSGNFCMRGKHENPQKTGRSVLPLHQGCCSKGLRLGSRVGSAKDGKFTVKNSMTQLCILRDSNPEFLTTTGVCYRYTKDAATAVNLHTMDKHEFHKKMDSSKECATTTPNIANEGVYRGRAHEILRDAAKVGFTPSESLDRAFWRWEELNENQKKKCKTNKRMEGVLGESNHGCPGNSKGRLGDCVTTTLRTQYAVVGFTNPDDTREIGGMGSQNQKLEMGAGMCIPGPCLHLSGECERDTKDARVWRWEELNENQKKGIP</sequence>
<protein>
    <submittedName>
        <fullName evidence="1">Uncharacterized protein</fullName>
    </submittedName>
</protein>
<dbReference type="EMBL" id="JARJLG010000094">
    <property type="protein sequence ID" value="KAJ7747411.1"/>
    <property type="molecule type" value="Genomic_DNA"/>
</dbReference>
<organism evidence="1 2">
    <name type="scientific">Mycena maculata</name>
    <dbReference type="NCBI Taxonomy" id="230809"/>
    <lineage>
        <taxon>Eukaryota</taxon>
        <taxon>Fungi</taxon>
        <taxon>Dikarya</taxon>
        <taxon>Basidiomycota</taxon>
        <taxon>Agaricomycotina</taxon>
        <taxon>Agaricomycetes</taxon>
        <taxon>Agaricomycetidae</taxon>
        <taxon>Agaricales</taxon>
        <taxon>Marasmiineae</taxon>
        <taxon>Mycenaceae</taxon>
        <taxon>Mycena</taxon>
    </lineage>
</organism>
<accession>A0AAD7IQH1</accession>
<proteinExistence type="predicted"/>
<comment type="caution">
    <text evidence="1">The sequence shown here is derived from an EMBL/GenBank/DDBJ whole genome shotgun (WGS) entry which is preliminary data.</text>
</comment>
<evidence type="ECO:0000313" key="1">
    <source>
        <dbReference type="EMBL" id="KAJ7747411.1"/>
    </source>
</evidence>
<name>A0AAD7IQH1_9AGAR</name>
<dbReference type="Proteomes" id="UP001215280">
    <property type="component" value="Unassembled WGS sequence"/>
</dbReference>
<gene>
    <name evidence="1" type="ORF">DFH07DRAFT_1037137</name>
</gene>
<dbReference type="AlphaFoldDB" id="A0AAD7IQH1"/>
<keyword evidence="2" id="KW-1185">Reference proteome</keyword>
<reference evidence="1" key="1">
    <citation type="submission" date="2023-03" db="EMBL/GenBank/DDBJ databases">
        <title>Massive genome expansion in bonnet fungi (Mycena s.s.) driven by repeated elements and novel gene families across ecological guilds.</title>
        <authorList>
            <consortium name="Lawrence Berkeley National Laboratory"/>
            <person name="Harder C.B."/>
            <person name="Miyauchi S."/>
            <person name="Viragh M."/>
            <person name="Kuo A."/>
            <person name="Thoen E."/>
            <person name="Andreopoulos B."/>
            <person name="Lu D."/>
            <person name="Skrede I."/>
            <person name="Drula E."/>
            <person name="Henrissat B."/>
            <person name="Morin E."/>
            <person name="Kohler A."/>
            <person name="Barry K."/>
            <person name="LaButti K."/>
            <person name="Morin E."/>
            <person name="Salamov A."/>
            <person name="Lipzen A."/>
            <person name="Mereny Z."/>
            <person name="Hegedus B."/>
            <person name="Baldrian P."/>
            <person name="Stursova M."/>
            <person name="Weitz H."/>
            <person name="Taylor A."/>
            <person name="Grigoriev I.V."/>
            <person name="Nagy L.G."/>
            <person name="Martin F."/>
            <person name="Kauserud H."/>
        </authorList>
    </citation>
    <scope>NUCLEOTIDE SEQUENCE</scope>
    <source>
        <strain evidence="1">CBHHK188m</strain>
    </source>
</reference>
<evidence type="ECO:0000313" key="2">
    <source>
        <dbReference type="Proteomes" id="UP001215280"/>
    </source>
</evidence>